<dbReference type="AlphaFoldDB" id="A0AAD5JHG7"/>
<accession>A0AAD5JHG7</accession>
<evidence type="ECO:0000313" key="1">
    <source>
        <dbReference type="EMBL" id="KAI9199150.1"/>
    </source>
</evidence>
<sequence length="97" mass="10674">MEAAMAELLNVVGSRCIESCPFFGNHQSGMPFEENVAGIVVALPGTLKNENTELTEKRTEFWELGKKGILELNSGVAILWGYLDLYGEDGDEDGDEY</sequence>
<evidence type="ECO:0000313" key="2">
    <source>
        <dbReference type="Proteomes" id="UP001064489"/>
    </source>
</evidence>
<reference evidence="1 2" key="1">
    <citation type="journal article" date="2022" name="Plant J.">
        <title>Strategies of tolerance reflected in two North American maple genomes.</title>
        <authorList>
            <person name="McEvoy S.L."/>
            <person name="Sezen U.U."/>
            <person name="Trouern-Trend A."/>
            <person name="McMahon S.M."/>
            <person name="Schaberg P.G."/>
            <person name="Yang J."/>
            <person name="Wegrzyn J.L."/>
            <person name="Swenson N.G."/>
        </authorList>
    </citation>
    <scope>NUCLEOTIDE SEQUENCE [LARGE SCALE GENOMIC DNA]</scope>
    <source>
        <strain evidence="1">91603</strain>
    </source>
</reference>
<comment type="caution">
    <text evidence="1">The sequence shown here is derived from an EMBL/GenBank/DDBJ whole genome shotgun (WGS) entry which is preliminary data.</text>
</comment>
<gene>
    <name evidence="1" type="ORF">LWI28_028317</name>
</gene>
<organism evidence="1 2">
    <name type="scientific">Acer negundo</name>
    <name type="common">Box elder</name>
    <dbReference type="NCBI Taxonomy" id="4023"/>
    <lineage>
        <taxon>Eukaryota</taxon>
        <taxon>Viridiplantae</taxon>
        <taxon>Streptophyta</taxon>
        <taxon>Embryophyta</taxon>
        <taxon>Tracheophyta</taxon>
        <taxon>Spermatophyta</taxon>
        <taxon>Magnoliopsida</taxon>
        <taxon>eudicotyledons</taxon>
        <taxon>Gunneridae</taxon>
        <taxon>Pentapetalae</taxon>
        <taxon>rosids</taxon>
        <taxon>malvids</taxon>
        <taxon>Sapindales</taxon>
        <taxon>Sapindaceae</taxon>
        <taxon>Hippocastanoideae</taxon>
        <taxon>Acereae</taxon>
        <taxon>Acer</taxon>
    </lineage>
</organism>
<name>A0AAD5JHG7_ACENE</name>
<keyword evidence="2" id="KW-1185">Reference proteome</keyword>
<proteinExistence type="predicted"/>
<protein>
    <submittedName>
        <fullName evidence="1">Uncharacterized protein</fullName>
    </submittedName>
</protein>
<dbReference type="EMBL" id="JAJSOW010000002">
    <property type="protein sequence ID" value="KAI9199150.1"/>
    <property type="molecule type" value="Genomic_DNA"/>
</dbReference>
<dbReference type="Proteomes" id="UP001064489">
    <property type="component" value="Chromosome 13"/>
</dbReference>